<dbReference type="RefSeq" id="WP_136913741.1">
    <property type="nucleotide sequence ID" value="NZ_CP039371.1"/>
</dbReference>
<dbReference type="OrthoDB" id="9771237at2"/>
<proteinExistence type="predicted"/>
<evidence type="ECO:0000313" key="3">
    <source>
        <dbReference type="EMBL" id="QCI11571.1"/>
    </source>
</evidence>
<feature type="domain" description="FecR N-terminal" evidence="2">
    <location>
        <begin position="17"/>
        <end position="59"/>
    </location>
</feature>
<dbReference type="Proteomes" id="UP000298551">
    <property type="component" value="Chromosome"/>
</dbReference>
<name>A0A4D6XAP7_PSEPU</name>
<reference evidence="4" key="1">
    <citation type="submission" date="2019-04" db="EMBL/GenBank/DDBJ databases">
        <title>Genome sequence of Pseudomonas putida 1290, an auxin catabolizing strain.</title>
        <authorList>
            <person name="Laird T.S."/>
            <person name="Leveau J.H.J."/>
        </authorList>
    </citation>
    <scope>NUCLEOTIDE SEQUENCE [LARGE SCALE GENOMIC DNA]</scope>
    <source>
        <strain evidence="4">1290</strain>
    </source>
</reference>
<evidence type="ECO:0000259" key="1">
    <source>
        <dbReference type="Pfam" id="PF04773"/>
    </source>
</evidence>
<protein>
    <submittedName>
        <fullName evidence="3">DUF4974 domain-containing protein</fullName>
    </submittedName>
</protein>
<dbReference type="PANTHER" id="PTHR30273">
    <property type="entry name" value="PERIPLASMIC SIGNAL SENSOR AND SIGMA FACTOR ACTIVATOR FECR-RELATED"/>
    <property type="match status" value="1"/>
</dbReference>
<feature type="domain" description="FecR protein" evidence="1">
    <location>
        <begin position="104"/>
        <end position="194"/>
    </location>
</feature>
<dbReference type="EMBL" id="CP039371">
    <property type="protein sequence ID" value="QCI11571.1"/>
    <property type="molecule type" value="Genomic_DNA"/>
</dbReference>
<sequence length="311" mass="34655">MPVDQTLLDQPLPDLQEQALQWLVDLHDGRPNADRWDRYLAWSEQSPAHHSAALAAETLWESLGTSLRRPRRRGLPILMLGIAAMLGVSSLHQAQEQGWLADQRTGPGERRELHLPDGSTLTLAPGTRVDIRLTGELRLVRLYSGELHVQVGADPAHPFDVESAGVRMRALGTGFDTRSDGKGVRLVVTEHQVEMTAGGKSQQVDQGQALDYANGQMGTPHPVDVEALTAWRRDRLVFDGEPLGEVLETLGRYHRGLIWVSDPHLRALPVTGSLPTNDADAQLRWLEQVLPVRIRQWPWLTRIEPISQGHH</sequence>
<accession>A0A4D6XAP7</accession>
<dbReference type="Gene3D" id="3.55.50.30">
    <property type="match status" value="1"/>
</dbReference>
<organism evidence="3 4">
    <name type="scientific">Pseudomonas putida</name>
    <name type="common">Arthrobacter siderocapsulatus</name>
    <dbReference type="NCBI Taxonomy" id="303"/>
    <lineage>
        <taxon>Bacteria</taxon>
        <taxon>Pseudomonadati</taxon>
        <taxon>Pseudomonadota</taxon>
        <taxon>Gammaproteobacteria</taxon>
        <taxon>Pseudomonadales</taxon>
        <taxon>Pseudomonadaceae</taxon>
        <taxon>Pseudomonas</taxon>
    </lineage>
</organism>
<dbReference type="Gene3D" id="2.60.120.1440">
    <property type="match status" value="1"/>
</dbReference>
<dbReference type="Pfam" id="PF04773">
    <property type="entry name" value="FecR"/>
    <property type="match status" value="1"/>
</dbReference>
<evidence type="ECO:0000313" key="4">
    <source>
        <dbReference type="Proteomes" id="UP000298551"/>
    </source>
</evidence>
<dbReference type="AlphaFoldDB" id="A0A4D6XAP7"/>
<dbReference type="GO" id="GO:0016989">
    <property type="term" value="F:sigma factor antagonist activity"/>
    <property type="evidence" value="ECO:0007669"/>
    <property type="project" value="TreeGrafter"/>
</dbReference>
<evidence type="ECO:0000259" key="2">
    <source>
        <dbReference type="Pfam" id="PF16220"/>
    </source>
</evidence>
<dbReference type="Pfam" id="PF16220">
    <property type="entry name" value="DUF4880"/>
    <property type="match status" value="1"/>
</dbReference>
<dbReference type="PANTHER" id="PTHR30273:SF2">
    <property type="entry name" value="PROTEIN FECR"/>
    <property type="match status" value="1"/>
</dbReference>
<gene>
    <name evidence="3" type="ORF">E6B08_09335</name>
</gene>
<dbReference type="InterPro" id="IPR012373">
    <property type="entry name" value="Ferrdict_sens_TM"/>
</dbReference>
<dbReference type="InterPro" id="IPR006860">
    <property type="entry name" value="FecR"/>
</dbReference>
<dbReference type="PIRSF" id="PIRSF018266">
    <property type="entry name" value="FecR"/>
    <property type="match status" value="1"/>
</dbReference>
<dbReference type="InterPro" id="IPR032623">
    <property type="entry name" value="FecR_N"/>
</dbReference>